<reference evidence="2" key="1">
    <citation type="book" date="2010" name="EXTREMOPHILES" publisher="0:0-0">
        <title>Complete genome sequences of ten hyperthermophilic archaea reveal their metabolic capabilities and possible ecological roles.</title>
        <editorList>
            <person name="?"/>
        </editorList>
        <authorList>
            <person name="Ravin N.V."/>
            <person name="Mardanov A.V."/>
            <person name="Bonch-Osmolovskaya E.A."/>
            <person name="Skryabin K.G."/>
        </authorList>
    </citation>
    <scope>NUCLEOTIDE SEQUENCE [LARGE SCALE GENOMIC DNA]</scope>
    <source>
        <strain evidence="2">1505</strain>
    </source>
</reference>
<protein>
    <submittedName>
        <fullName evidence="1">Uncharacterized protein</fullName>
    </submittedName>
</protein>
<sequence>MPTDFVKLSFHFSSSYLKICGIKMFLIRGNINHRHGNIGSLAQRISRYIFYSSLFEG</sequence>
<dbReference type="STRING" id="697581.TCARB_1707"/>
<evidence type="ECO:0000313" key="2">
    <source>
        <dbReference type="Proteomes" id="UP000266720"/>
    </source>
</evidence>
<dbReference type="KEGG" id="tcb:TCARB_1707"/>
<proteinExistence type="predicted"/>
<accession>A0A3G1A9Z9</accession>
<name>A0A3G1A9Z9_9CREN</name>
<dbReference type="AlphaFoldDB" id="A0A3G1A9Z9"/>
<evidence type="ECO:0000313" key="1">
    <source>
        <dbReference type="EMBL" id="AJB42747.1"/>
    </source>
</evidence>
<organism evidence="1 2">
    <name type="scientific">Thermofilum adornatum 1505</name>
    <dbReference type="NCBI Taxonomy" id="697581"/>
    <lineage>
        <taxon>Archaea</taxon>
        <taxon>Thermoproteota</taxon>
        <taxon>Thermoprotei</taxon>
        <taxon>Thermofilales</taxon>
        <taxon>Thermofilaceae</taxon>
        <taxon>Thermofilum</taxon>
    </lineage>
</organism>
<dbReference type="Proteomes" id="UP000266720">
    <property type="component" value="Chromosome"/>
</dbReference>
<gene>
    <name evidence="1" type="ORF">TCARB_1707</name>
</gene>
<dbReference type="EMBL" id="CP007493">
    <property type="protein sequence ID" value="AJB42747.1"/>
    <property type="molecule type" value="Genomic_DNA"/>
</dbReference>